<feature type="compositionally biased region" description="Pro residues" evidence="3">
    <location>
        <begin position="48"/>
        <end position="58"/>
    </location>
</feature>
<dbReference type="PROSITE" id="PS50297">
    <property type="entry name" value="ANK_REP_REGION"/>
    <property type="match status" value="2"/>
</dbReference>
<evidence type="ECO:0000256" key="3">
    <source>
        <dbReference type="SAM" id="MobiDB-lite"/>
    </source>
</evidence>
<organism evidence="5 6">
    <name type="scientific">Polyangium fumosum</name>
    <dbReference type="NCBI Taxonomy" id="889272"/>
    <lineage>
        <taxon>Bacteria</taxon>
        <taxon>Pseudomonadati</taxon>
        <taxon>Myxococcota</taxon>
        <taxon>Polyangia</taxon>
        <taxon>Polyangiales</taxon>
        <taxon>Polyangiaceae</taxon>
        <taxon>Polyangium</taxon>
    </lineage>
</organism>
<accession>A0A4U1JAX1</accession>
<dbReference type="Pfam" id="PF12796">
    <property type="entry name" value="Ank_2"/>
    <property type="match status" value="1"/>
</dbReference>
<sequence length="780" mass="83280">MLLGFGPRARAYAAWPTLVLAAGLVAACDKPASGPTPPAASASASAPAPAPIAAPPEPRPGEYDEPRRVLARIQGNLERVADGKEPAPLPAGVEAHPFDALAGAYKAVLAGDPSAADQLAAVAEAAQSKLDALLAAARREGNEGKPKDGDTADYVRRVGAIAKAKAEGPEGTMIRLVATMRLVDAALVLASADDYRNVEYDLFKRSEGYVLRETDRYRDGDWLRLPCRTILGRRALVEAAAKRLEKAAGPVLGCPTPAGRELDFDLMERFAKDPAANVADVLPKKAEPPKEKPAAAEPTVPPEPWDHDTALVFMGEKPDAAEKSLEAAAKKSVVGKLDHALFLHAFRPPSAARDAQIKKLLGEVEKASRAAAKKHDDEFILKDESVGLRAYDGTDASLLGLLRVASSTEAANTSPAFYAIPCAVLVARPKLLEATTPLFGGNRDNFLPRSGCSWGRGFVRGFPDRELAAYTKASVEADGNFYLNHGGTLRFALASALKAQEETMRVNPRALLDRPEPAMAPYETWSYMTPESRVIFGRLSRLAEALEKKLVAHYQTRGLDEKQAKHAAHVGLFEAVWGASCGDAPPPRSLRKLVTGGAPAAEIRAFIQAGEHKDAARLAPFETCAKSTGKDPLVHMAVLNPAALPILWEISVDPGKESELDLVVDPNAPNDFGKTPLMAAAQQDRVEAARLLLQRGAAVDRTTFQPNDPRLASDARTALMYAAARGSLPMIRLLLDAGADKYAADTKGRRALHYLLGQGPVPANRVLSPVELAEATKLLF</sequence>
<dbReference type="InterPro" id="IPR002110">
    <property type="entry name" value="Ankyrin_rpt"/>
</dbReference>
<dbReference type="OrthoDB" id="5504283at2"/>
<evidence type="ECO:0000313" key="5">
    <source>
        <dbReference type="EMBL" id="TKD06464.1"/>
    </source>
</evidence>
<feature type="signal peptide" evidence="4">
    <location>
        <begin position="1"/>
        <end position="21"/>
    </location>
</feature>
<evidence type="ECO:0000256" key="1">
    <source>
        <dbReference type="ARBA" id="ARBA00022737"/>
    </source>
</evidence>
<feature type="region of interest" description="Disordered" evidence="3">
    <location>
        <begin position="281"/>
        <end position="304"/>
    </location>
</feature>
<proteinExistence type="predicted"/>
<keyword evidence="1" id="KW-0677">Repeat</keyword>
<evidence type="ECO:0000256" key="2">
    <source>
        <dbReference type="PROSITE-ProRule" id="PRU00023"/>
    </source>
</evidence>
<dbReference type="Proteomes" id="UP000309215">
    <property type="component" value="Unassembled WGS sequence"/>
</dbReference>
<dbReference type="RefSeq" id="WP_136930604.1">
    <property type="nucleotide sequence ID" value="NZ_SSMQ01000019.1"/>
</dbReference>
<keyword evidence="4" id="KW-0732">Signal</keyword>
<keyword evidence="2" id="KW-0040">ANK repeat</keyword>
<dbReference type="PANTHER" id="PTHR24161:SF85">
    <property type="entry name" value="PALMITOYLTRANSFERASE HIP14"/>
    <property type="match status" value="1"/>
</dbReference>
<feature type="region of interest" description="Disordered" evidence="3">
    <location>
        <begin position="30"/>
        <end position="66"/>
    </location>
</feature>
<feature type="repeat" description="ANK" evidence="2">
    <location>
        <begin position="714"/>
        <end position="746"/>
    </location>
</feature>
<dbReference type="AlphaFoldDB" id="A0A4U1JAX1"/>
<dbReference type="PROSITE" id="PS50088">
    <property type="entry name" value="ANK_REPEAT"/>
    <property type="match status" value="2"/>
</dbReference>
<gene>
    <name evidence="5" type="ORF">E8A74_19810</name>
</gene>
<keyword evidence="6" id="KW-1185">Reference proteome</keyword>
<evidence type="ECO:0000313" key="6">
    <source>
        <dbReference type="Proteomes" id="UP000309215"/>
    </source>
</evidence>
<dbReference type="PANTHER" id="PTHR24161">
    <property type="entry name" value="ANK_REP_REGION DOMAIN-CONTAINING PROTEIN-RELATED"/>
    <property type="match status" value="1"/>
</dbReference>
<comment type="caution">
    <text evidence="5">The sequence shown here is derived from an EMBL/GenBank/DDBJ whole genome shotgun (WGS) entry which is preliminary data.</text>
</comment>
<feature type="chain" id="PRO_5020355239" evidence="4">
    <location>
        <begin position="22"/>
        <end position="780"/>
    </location>
</feature>
<dbReference type="InterPro" id="IPR036770">
    <property type="entry name" value="Ankyrin_rpt-contain_sf"/>
</dbReference>
<name>A0A4U1JAX1_9BACT</name>
<dbReference type="SUPFAM" id="SSF48403">
    <property type="entry name" value="Ankyrin repeat"/>
    <property type="match status" value="1"/>
</dbReference>
<feature type="compositionally biased region" description="Basic and acidic residues" evidence="3">
    <location>
        <begin position="282"/>
        <end position="294"/>
    </location>
</feature>
<evidence type="ECO:0000256" key="4">
    <source>
        <dbReference type="SAM" id="SignalP"/>
    </source>
</evidence>
<reference evidence="5 6" key="1">
    <citation type="submission" date="2019-04" db="EMBL/GenBank/DDBJ databases">
        <authorList>
            <person name="Li Y."/>
            <person name="Wang J."/>
        </authorList>
    </citation>
    <scope>NUCLEOTIDE SEQUENCE [LARGE SCALE GENOMIC DNA]</scope>
    <source>
        <strain evidence="5 6">DSM 14668</strain>
    </source>
</reference>
<feature type="repeat" description="ANK" evidence="2">
    <location>
        <begin position="672"/>
        <end position="704"/>
    </location>
</feature>
<dbReference type="SMART" id="SM00248">
    <property type="entry name" value="ANK"/>
    <property type="match status" value="2"/>
</dbReference>
<dbReference type="Gene3D" id="1.25.40.20">
    <property type="entry name" value="Ankyrin repeat-containing domain"/>
    <property type="match status" value="1"/>
</dbReference>
<protein>
    <submittedName>
        <fullName evidence="5">Ankyrin repeat domain-containing protein</fullName>
    </submittedName>
</protein>
<dbReference type="EMBL" id="SSMQ01000019">
    <property type="protein sequence ID" value="TKD06464.1"/>
    <property type="molecule type" value="Genomic_DNA"/>
</dbReference>